<reference evidence="6" key="2">
    <citation type="submission" date="2015-01" db="EMBL/GenBank/DDBJ databases">
        <title>Evolutionary Origins and Diversification of the Mycorrhizal Mutualists.</title>
        <authorList>
            <consortium name="DOE Joint Genome Institute"/>
            <consortium name="Mycorrhizal Genomics Consortium"/>
            <person name="Kohler A."/>
            <person name="Kuo A."/>
            <person name="Nagy L.G."/>
            <person name="Floudas D."/>
            <person name="Copeland A."/>
            <person name="Barry K.W."/>
            <person name="Cichocki N."/>
            <person name="Veneault-Fourrey C."/>
            <person name="LaButti K."/>
            <person name="Lindquist E.A."/>
            <person name="Lipzen A."/>
            <person name="Lundell T."/>
            <person name="Morin E."/>
            <person name="Murat C."/>
            <person name="Riley R."/>
            <person name="Ohm R."/>
            <person name="Sun H."/>
            <person name="Tunlid A."/>
            <person name="Henrissat B."/>
            <person name="Grigoriev I.V."/>
            <person name="Hibbett D.S."/>
            <person name="Martin F."/>
        </authorList>
    </citation>
    <scope>NUCLEOTIDE SEQUENCE [LARGE SCALE GENOMIC DNA]</scope>
    <source>
        <strain evidence="6">MUT 4182</strain>
    </source>
</reference>
<evidence type="ECO:0000256" key="1">
    <source>
        <dbReference type="ARBA" id="ARBA00008306"/>
    </source>
</evidence>
<comment type="similarity">
    <text evidence="1">Belongs to the RMD1/sif2 family.</text>
</comment>
<keyword evidence="3" id="KW-0472">Membrane</keyword>
<name>A0A0C3KCE7_9AGAM</name>
<feature type="region of interest" description="Disordered" evidence="2">
    <location>
        <begin position="1"/>
        <end position="20"/>
    </location>
</feature>
<dbReference type="InterPro" id="IPR003734">
    <property type="entry name" value="DUF155"/>
</dbReference>
<evidence type="ECO:0000256" key="2">
    <source>
        <dbReference type="SAM" id="MobiDB-lite"/>
    </source>
</evidence>
<evidence type="ECO:0000259" key="4">
    <source>
        <dbReference type="Pfam" id="PF02582"/>
    </source>
</evidence>
<evidence type="ECO:0000256" key="3">
    <source>
        <dbReference type="SAM" id="Phobius"/>
    </source>
</evidence>
<dbReference type="EMBL" id="KN823239">
    <property type="protein sequence ID" value="KIO19128.1"/>
    <property type="molecule type" value="Genomic_DNA"/>
</dbReference>
<dbReference type="InterPro" id="IPR051624">
    <property type="entry name" value="RMD1/Sad1-interacting"/>
</dbReference>
<keyword evidence="3" id="KW-1133">Transmembrane helix</keyword>
<reference evidence="5 6" key="1">
    <citation type="submission" date="2014-04" db="EMBL/GenBank/DDBJ databases">
        <authorList>
            <consortium name="DOE Joint Genome Institute"/>
            <person name="Kuo A."/>
            <person name="Girlanda M."/>
            <person name="Perotto S."/>
            <person name="Kohler A."/>
            <person name="Nagy L.G."/>
            <person name="Floudas D."/>
            <person name="Copeland A."/>
            <person name="Barry K.W."/>
            <person name="Cichocki N."/>
            <person name="Veneault-Fourrey C."/>
            <person name="LaButti K."/>
            <person name="Lindquist E.A."/>
            <person name="Lipzen A."/>
            <person name="Lundell T."/>
            <person name="Morin E."/>
            <person name="Murat C."/>
            <person name="Sun H."/>
            <person name="Tunlid A."/>
            <person name="Henrissat B."/>
            <person name="Grigoriev I.V."/>
            <person name="Hibbett D.S."/>
            <person name="Martin F."/>
            <person name="Nordberg H.P."/>
            <person name="Cantor M.N."/>
            <person name="Hua S.X."/>
        </authorList>
    </citation>
    <scope>NUCLEOTIDE SEQUENCE [LARGE SCALE GENOMIC DNA]</scope>
    <source>
        <strain evidence="5 6">MUT 4182</strain>
    </source>
</reference>
<keyword evidence="3" id="KW-0812">Transmembrane</keyword>
<evidence type="ECO:0000313" key="5">
    <source>
        <dbReference type="EMBL" id="KIO19128.1"/>
    </source>
</evidence>
<accession>A0A0C3KCE7</accession>
<feature type="region of interest" description="Disordered" evidence="2">
    <location>
        <begin position="26"/>
        <end position="147"/>
    </location>
</feature>
<feature type="compositionally biased region" description="Polar residues" evidence="2">
    <location>
        <begin position="1"/>
        <end position="14"/>
    </location>
</feature>
<dbReference type="GO" id="GO:0005739">
    <property type="term" value="C:mitochondrion"/>
    <property type="evidence" value="ECO:0007669"/>
    <property type="project" value="UniProtKB-ARBA"/>
</dbReference>
<feature type="region of interest" description="Disordered" evidence="2">
    <location>
        <begin position="266"/>
        <end position="319"/>
    </location>
</feature>
<sequence>MAHQPPQQRRQSAPVSGFGRVSALRASSTLQSIPELGTIGPRRPTASNLGSNVSRSFSGPLGGSIPSKPGKTVAAPPAKAAQRTTKTSQKLVVLPSEPQTAPLPEELQPGRGDADDLGPPRASGPLPHPKHHEHRSEGERMTKEERQRAGYRRLTAYCVAEGFRLKLLLAYLKREHGVSPRVFDEAIYALYHLPLLPGYGPNVNIRSSAAPRSPTGGSILSQLSEAEDLGYDGTYFATSSSPEQQYLLDGYISGSPPMQRKIRRMGSSEAEPFLESETEEPTGAFAESPERGGFTIPIATPLPPRPRRPTKKNPKNEGDDIAEMVVFDYGVVVFFGFEESQERDVLEDFDRAMICVRPRPEEKWEVESCHYVYDPEASSPRIYNDFFTFKSHSHLLKISLSHALGQSVLLGHYESLTQTVLSSGQTMSIPKQLATTGELKLGRSEALRLTGRLFKLRRDVNLVSNVLDIPELFWSEASLKELYQACREYFEIDDRVEVLNQKLSVTSELLDMIHDHLNNNAMIRITWIIIWLIVAACLVELGEVIARLIVGASKANRLRQSISPEEALRVLNNVMSSS</sequence>
<dbReference type="PANTHER" id="PTHR16255:SF4">
    <property type="entry name" value="SPORULATION PROTEIN RMD8"/>
    <property type="match status" value="1"/>
</dbReference>
<proteinExistence type="inferred from homology"/>
<dbReference type="Proteomes" id="UP000054248">
    <property type="component" value="Unassembled WGS sequence"/>
</dbReference>
<organism evidence="5 6">
    <name type="scientific">Tulasnella calospora MUT 4182</name>
    <dbReference type="NCBI Taxonomy" id="1051891"/>
    <lineage>
        <taxon>Eukaryota</taxon>
        <taxon>Fungi</taxon>
        <taxon>Dikarya</taxon>
        <taxon>Basidiomycota</taxon>
        <taxon>Agaricomycotina</taxon>
        <taxon>Agaricomycetes</taxon>
        <taxon>Cantharellales</taxon>
        <taxon>Tulasnellaceae</taxon>
        <taxon>Tulasnella</taxon>
    </lineage>
</organism>
<dbReference type="OrthoDB" id="18302at2759"/>
<dbReference type="AlphaFoldDB" id="A0A0C3KCE7"/>
<dbReference type="Pfam" id="PF02582">
    <property type="entry name" value="DUF155"/>
    <property type="match status" value="1"/>
</dbReference>
<keyword evidence="6" id="KW-1185">Reference proteome</keyword>
<feature type="compositionally biased region" description="Basic and acidic residues" evidence="2">
    <location>
        <begin position="134"/>
        <end position="147"/>
    </location>
</feature>
<dbReference type="HOGENOM" id="CLU_011220_3_1_1"/>
<dbReference type="PANTHER" id="PTHR16255">
    <property type="entry name" value="REQUIRED FOR MEIOTIC NUCLEAR DIVISION PROTEIN 1 HOMOLOG"/>
    <property type="match status" value="1"/>
</dbReference>
<evidence type="ECO:0000313" key="6">
    <source>
        <dbReference type="Proteomes" id="UP000054248"/>
    </source>
</evidence>
<feature type="compositionally biased region" description="Polar residues" evidence="2">
    <location>
        <begin position="45"/>
        <end position="57"/>
    </location>
</feature>
<feature type="domain" description="DUF155" evidence="4">
    <location>
        <begin position="324"/>
        <end position="500"/>
    </location>
</feature>
<feature type="transmembrane region" description="Helical" evidence="3">
    <location>
        <begin position="525"/>
        <end position="550"/>
    </location>
</feature>
<protein>
    <recommendedName>
        <fullName evidence="4">DUF155 domain-containing protein</fullName>
    </recommendedName>
</protein>
<gene>
    <name evidence="5" type="ORF">M407DRAFT_223600</name>
</gene>